<proteinExistence type="predicted"/>
<feature type="non-terminal residue" evidence="1">
    <location>
        <position position="1"/>
    </location>
</feature>
<gene>
    <name evidence="1" type="primary">ORF221066</name>
</gene>
<organism evidence="1">
    <name type="scientific">Arion vulgaris</name>
    <dbReference type="NCBI Taxonomy" id="1028688"/>
    <lineage>
        <taxon>Eukaryota</taxon>
        <taxon>Metazoa</taxon>
        <taxon>Spiralia</taxon>
        <taxon>Lophotrochozoa</taxon>
        <taxon>Mollusca</taxon>
        <taxon>Gastropoda</taxon>
        <taxon>Heterobranchia</taxon>
        <taxon>Euthyneura</taxon>
        <taxon>Panpulmonata</taxon>
        <taxon>Eupulmonata</taxon>
        <taxon>Stylommatophora</taxon>
        <taxon>Helicina</taxon>
        <taxon>Arionoidea</taxon>
        <taxon>Arionidae</taxon>
        <taxon>Arion</taxon>
    </lineage>
</organism>
<feature type="non-terminal residue" evidence="1">
    <location>
        <position position="126"/>
    </location>
</feature>
<dbReference type="EMBL" id="HACG01052483">
    <property type="protein sequence ID" value="CEK99354.1"/>
    <property type="molecule type" value="Transcribed_RNA"/>
</dbReference>
<reference evidence="1" key="1">
    <citation type="submission" date="2014-12" db="EMBL/GenBank/DDBJ databases">
        <title>Insight into the proteome of Arion vulgaris.</title>
        <authorList>
            <person name="Aradska J."/>
            <person name="Bulat T."/>
            <person name="Smidak R."/>
            <person name="Sarate P."/>
            <person name="Gangsoo J."/>
            <person name="Sialana F."/>
            <person name="Bilban M."/>
            <person name="Lubec G."/>
        </authorList>
    </citation>
    <scope>NUCLEOTIDE SEQUENCE</scope>
    <source>
        <tissue evidence="1">Skin</tissue>
    </source>
</reference>
<accession>A0A0B7C1L2</accession>
<protein>
    <submittedName>
        <fullName evidence="1">Uncharacterized protein</fullName>
    </submittedName>
</protein>
<sequence>GDVLLLKSCDDGQLTLSYRNESSHIRTEVSVDLDYSQKFNVLPPKDTNTDNRTVSMVVYPTLADLILDCPTYFEATASFVDSDGVSVNVADRFWFVGIVTNPDGGVDKLKVRNEDTNILILSLECR</sequence>
<dbReference type="AlphaFoldDB" id="A0A0B7C1L2"/>
<evidence type="ECO:0000313" key="1">
    <source>
        <dbReference type="EMBL" id="CEK99354.1"/>
    </source>
</evidence>
<name>A0A0B7C1L2_9EUPU</name>